<accession>A0ABS8MBD6</accession>
<keyword evidence="1" id="KW-1133">Transmembrane helix</keyword>
<dbReference type="EMBL" id="JAJJMM010000001">
    <property type="protein sequence ID" value="MCC9062837.1"/>
    <property type="molecule type" value="Genomic_DNA"/>
</dbReference>
<evidence type="ECO:0000313" key="3">
    <source>
        <dbReference type="Proteomes" id="UP001430679"/>
    </source>
</evidence>
<keyword evidence="1" id="KW-0472">Membrane</keyword>
<proteinExistence type="predicted"/>
<keyword evidence="3" id="KW-1185">Reference proteome</keyword>
<feature type="transmembrane region" description="Helical" evidence="1">
    <location>
        <begin position="47"/>
        <end position="66"/>
    </location>
</feature>
<keyword evidence="1" id="KW-0812">Transmembrane</keyword>
<protein>
    <submittedName>
        <fullName evidence="2">Uncharacterized protein</fullName>
    </submittedName>
</protein>
<feature type="transmembrane region" description="Helical" evidence="1">
    <location>
        <begin position="138"/>
        <end position="156"/>
    </location>
</feature>
<evidence type="ECO:0000313" key="2">
    <source>
        <dbReference type="EMBL" id="MCC9062837.1"/>
    </source>
</evidence>
<feature type="transmembrane region" description="Helical" evidence="1">
    <location>
        <begin position="20"/>
        <end position="41"/>
    </location>
</feature>
<organism evidence="2 3">
    <name type="scientific">Flavobacterium piscisymbiosum</name>
    <dbReference type="NCBI Taxonomy" id="2893753"/>
    <lineage>
        <taxon>Bacteria</taxon>
        <taxon>Pseudomonadati</taxon>
        <taxon>Bacteroidota</taxon>
        <taxon>Flavobacteriia</taxon>
        <taxon>Flavobacteriales</taxon>
        <taxon>Flavobacteriaceae</taxon>
        <taxon>Flavobacterium</taxon>
    </lineage>
</organism>
<dbReference type="Proteomes" id="UP001430679">
    <property type="component" value="Unassembled WGS sequence"/>
</dbReference>
<sequence length="253" mass="29389">MSEKVPHANYYDWLNKTSIFSSSILVVSIIISVFLLVLEFFKFSVEGIKEFFNCALAFLSVIYFVIDSIQSYVFHKAESIRSLDFIDNSLDSSFSEENSKDYFSNEEVKVGINKLGINNFENVFFTKCITSKMLPKEYIKLSIVFVVFLFVCIFSNKEIITLVFQSALPFTIILQTFKLYKLNSNVKSVFNNYKLIFKSVNEEKIVQNIVNNIIIYEKNLSWAGISLDSKIFKKMNTQLSSEWEKIKQKHCKV</sequence>
<comment type="caution">
    <text evidence="2">The sequence shown here is derived from an EMBL/GenBank/DDBJ whole genome shotgun (WGS) entry which is preliminary data.</text>
</comment>
<gene>
    <name evidence="2" type="ORF">LNP81_07500</name>
</gene>
<reference evidence="2" key="1">
    <citation type="submission" date="2021-11" db="EMBL/GenBank/DDBJ databases">
        <title>Description of novel Flavobacterium species.</title>
        <authorList>
            <person name="Saticioglu I.B."/>
            <person name="Ay H."/>
            <person name="Altun S."/>
            <person name="Duman M."/>
        </authorList>
    </citation>
    <scope>NUCLEOTIDE SEQUENCE</scope>
    <source>
        <strain evidence="2">F-30</strain>
    </source>
</reference>
<evidence type="ECO:0000256" key="1">
    <source>
        <dbReference type="SAM" id="Phobius"/>
    </source>
</evidence>
<dbReference type="RefSeq" id="WP_230034673.1">
    <property type="nucleotide sequence ID" value="NZ_JAJJMM010000001.1"/>
</dbReference>
<name>A0ABS8MBD6_9FLAO</name>